<dbReference type="Proteomes" id="UP000250870">
    <property type="component" value="Unassembled WGS sequence"/>
</dbReference>
<dbReference type="SUPFAM" id="SSF55874">
    <property type="entry name" value="ATPase domain of HSP90 chaperone/DNA topoisomerase II/histidine kinase"/>
    <property type="match status" value="2"/>
</dbReference>
<evidence type="ECO:0000259" key="3">
    <source>
        <dbReference type="PROSITE" id="PS50109"/>
    </source>
</evidence>
<dbReference type="EMBL" id="NSCI01000026">
    <property type="protein sequence ID" value="RAW87481.1"/>
    <property type="molecule type" value="Genomic_DNA"/>
</dbReference>
<sequence>MVNSVIFQTRARTIDHLGREQIADCPTAISELWKNAFDAYARKVELHIFDEKVPVAALVDDGHGMSREEFETKWLTVGTESKASKKEIPKEDMNGLSRRVKQGQKGIGRLSCAALGSLLLLISKRKDSPFVAALIDWRLFENPYLYLHDIRIPVIEFTKKEELYDLLPSLFNILVNNIIGDSNKDDESYDKHRNKRILDSWEKYEQQELSEGKTSTKSAVLNTVIHSVFTDDHLIRWSVWNGESDRGTVMLLSGLHDDLIAQLTASSIEDDDGPTRRARERFIQTLSNFTDPFLRDNEVDNNINFVTSVIAWRGHIRYPVIDEVREFDIHDLEELEHIVEGVVNEDGYFHGRVRAFGQWFENVIIKPKIAYKTRVDTKVGPFSIRLGTFEQQINSSTLSKEQHSNFKAWCEKYAGLRIYRDYLRVMPYGREDNDYFEIEKRRSYHAGRHFWSNRRLFGRILISRDNNPNLRDKAGREGLLDNKAAKIFKEIVEKILQDTADRFIGGESDIRMPIINDIRKRKEKEKVEEDKKKLIKKERRRIKEAINENFTKLKSLLNKLEEILEILSIKNNINDIDSATKIKEEISCMSSLLTTFSLSPVPKNLGSIDDKYREYRNVEIAAKDYIKRLDASINELLDKLVDKKDIDIALSVFRSKRAKIHSQIRKWSVHGRELLESELKKFNDLVDERNKAFDSSLSETLEDLHLNQLTLSQVLTKIDSEYEIIEVENRQHLLPYITALENIREQIDLEGLTIHSLNETTKLKEEVERLNGLAQLGITVEIIGHEIEGLDMTMERGLKVLRQSSFTDFQRKSYNEVVYAQKGLSERLRFLSPLKLSGEKIRKLISGDDIYQYINNFFGDSFERKGIIFSQTEQFSKFTIYDQPSRIYPVFINLINNARFWVCQGEEDKRKIILDIKNNEVFVADSGPGVELSDIDSLFTLFFSRKPRGGRGIGLYLCKVNLQASGHTIRYELNSENKILAGANFVILFKGVN</sequence>
<protein>
    <submittedName>
        <fullName evidence="4">Histidine kinase</fullName>
    </submittedName>
</protein>
<gene>
    <name evidence="4" type="ORF">CKY01_16980</name>
</gene>
<dbReference type="Pfam" id="PF13589">
    <property type="entry name" value="HATPase_c_3"/>
    <property type="match status" value="1"/>
</dbReference>
<keyword evidence="4" id="KW-0808">Transferase</keyword>
<dbReference type="InterPro" id="IPR005467">
    <property type="entry name" value="His_kinase_dom"/>
</dbReference>
<dbReference type="Pfam" id="PF19191">
    <property type="entry name" value="HEF_HK"/>
    <property type="match status" value="1"/>
</dbReference>
<keyword evidence="1" id="KW-0597">Phosphoprotein</keyword>
<dbReference type="Pfam" id="PF02518">
    <property type="entry name" value="HATPase_c"/>
    <property type="match status" value="1"/>
</dbReference>
<reference evidence="4 5" key="1">
    <citation type="journal article" date="2018" name="Int. J. Syst. Evol. Microbiol.">
        <title>Whole-genome-based revisit of Photorhabdus phylogeny: proposal for the elevation of most Photorhabdus subspecies to the species level and description of one novel species Photorhabdus bodei sp. nov., and one novel subspecies Photorhabdus laumondii subsp. clarkei subsp. nov.</title>
        <authorList>
            <person name="Machado R.A.R."/>
            <person name="Wuthrich D."/>
            <person name="Kuhnert P."/>
            <person name="Arce C.C.M."/>
            <person name="Thonen L."/>
            <person name="Ruiz C."/>
            <person name="Zhang X."/>
            <person name="Robert C.A.M."/>
            <person name="Karimi J."/>
            <person name="Kamali S."/>
            <person name="Ma J."/>
            <person name="Bruggmann R."/>
            <person name="Erb M."/>
        </authorList>
    </citation>
    <scope>NUCLEOTIDE SEQUENCE [LARGE SCALE GENOMIC DNA]</scope>
    <source>
        <strain evidence="4 5">BOJ-47</strain>
    </source>
</reference>
<dbReference type="Gene3D" id="3.30.565.10">
    <property type="entry name" value="Histidine kinase-like ATPase, C-terminal domain"/>
    <property type="match status" value="2"/>
</dbReference>
<evidence type="ECO:0000313" key="4">
    <source>
        <dbReference type="EMBL" id="RAW87481.1"/>
    </source>
</evidence>
<dbReference type="GO" id="GO:0016301">
    <property type="term" value="F:kinase activity"/>
    <property type="evidence" value="ECO:0007669"/>
    <property type="project" value="UniProtKB-KW"/>
</dbReference>
<dbReference type="InterPro" id="IPR036890">
    <property type="entry name" value="HATPase_C_sf"/>
</dbReference>
<evidence type="ECO:0000256" key="1">
    <source>
        <dbReference type="ARBA" id="ARBA00022553"/>
    </source>
</evidence>
<dbReference type="InterPro" id="IPR003594">
    <property type="entry name" value="HATPase_dom"/>
</dbReference>
<proteinExistence type="predicted"/>
<evidence type="ECO:0000313" key="5">
    <source>
        <dbReference type="Proteomes" id="UP000250870"/>
    </source>
</evidence>
<evidence type="ECO:0000256" key="2">
    <source>
        <dbReference type="SAM" id="Coils"/>
    </source>
</evidence>
<keyword evidence="2" id="KW-0175">Coiled coil</keyword>
<dbReference type="AlphaFoldDB" id="A0A329VDA6"/>
<dbReference type="RefSeq" id="WP_113026525.1">
    <property type="nucleotide sequence ID" value="NZ_CAWNWQ010000026.1"/>
</dbReference>
<dbReference type="SMART" id="SM00387">
    <property type="entry name" value="HATPase_c"/>
    <property type="match status" value="1"/>
</dbReference>
<dbReference type="PROSITE" id="PS50109">
    <property type="entry name" value="HIS_KIN"/>
    <property type="match status" value="1"/>
</dbReference>
<accession>A0A329VDA6</accession>
<dbReference type="InterPro" id="IPR043836">
    <property type="entry name" value="DHp"/>
</dbReference>
<comment type="caution">
    <text evidence="4">The sequence shown here is derived from an EMBL/GenBank/DDBJ whole genome shotgun (WGS) entry which is preliminary data.</text>
</comment>
<feature type="domain" description="Histidine kinase" evidence="3">
    <location>
        <begin position="782"/>
        <end position="993"/>
    </location>
</feature>
<keyword evidence="4" id="KW-0418">Kinase</keyword>
<feature type="coiled-coil region" evidence="2">
    <location>
        <begin position="520"/>
        <end position="563"/>
    </location>
</feature>
<organism evidence="4 5">
    <name type="scientific">Photorhabdus laumondii subsp. clarkei</name>
    <dbReference type="NCBI Taxonomy" id="2029685"/>
    <lineage>
        <taxon>Bacteria</taxon>
        <taxon>Pseudomonadati</taxon>
        <taxon>Pseudomonadota</taxon>
        <taxon>Gammaproteobacteria</taxon>
        <taxon>Enterobacterales</taxon>
        <taxon>Morganellaceae</taxon>
        <taxon>Photorhabdus</taxon>
    </lineage>
</organism>
<name>A0A329VDA6_9GAMM</name>